<evidence type="ECO:0000259" key="2">
    <source>
        <dbReference type="PROSITE" id="PS50879"/>
    </source>
</evidence>
<evidence type="ECO:0000313" key="3">
    <source>
        <dbReference type="EMBL" id="MBW0496121.1"/>
    </source>
</evidence>
<dbReference type="Proteomes" id="UP000765509">
    <property type="component" value="Unassembled WGS sequence"/>
</dbReference>
<dbReference type="Gene3D" id="3.30.420.10">
    <property type="entry name" value="Ribonuclease H-like superfamily/Ribonuclease H"/>
    <property type="match status" value="1"/>
</dbReference>
<dbReference type="InterPro" id="IPR012337">
    <property type="entry name" value="RNaseH-like_sf"/>
</dbReference>
<comment type="caution">
    <text evidence="3">The sequence shown here is derived from an EMBL/GenBank/DDBJ whole genome shotgun (WGS) entry which is preliminary data.</text>
</comment>
<name>A0A9Q3H9C1_9BASI</name>
<feature type="region of interest" description="Disordered" evidence="1">
    <location>
        <begin position="189"/>
        <end position="213"/>
    </location>
</feature>
<dbReference type="InterPro" id="IPR036397">
    <property type="entry name" value="RNaseH_sf"/>
</dbReference>
<feature type="domain" description="RNase H type-1" evidence="2">
    <location>
        <begin position="18"/>
        <end position="166"/>
    </location>
</feature>
<keyword evidence="4" id="KW-1185">Reference proteome</keyword>
<dbReference type="GO" id="GO:0003676">
    <property type="term" value="F:nucleic acid binding"/>
    <property type="evidence" value="ECO:0007669"/>
    <property type="project" value="InterPro"/>
</dbReference>
<organism evidence="3 4">
    <name type="scientific">Austropuccinia psidii MF-1</name>
    <dbReference type="NCBI Taxonomy" id="1389203"/>
    <lineage>
        <taxon>Eukaryota</taxon>
        <taxon>Fungi</taxon>
        <taxon>Dikarya</taxon>
        <taxon>Basidiomycota</taxon>
        <taxon>Pucciniomycotina</taxon>
        <taxon>Pucciniomycetes</taxon>
        <taxon>Pucciniales</taxon>
        <taxon>Sphaerophragmiaceae</taxon>
        <taxon>Austropuccinia</taxon>
    </lineage>
</organism>
<protein>
    <recommendedName>
        <fullName evidence="2">RNase H type-1 domain-containing protein</fullName>
    </recommendedName>
</protein>
<evidence type="ECO:0000256" key="1">
    <source>
        <dbReference type="SAM" id="MobiDB-lite"/>
    </source>
</evidence>
<dbReference type="SUPFAM" id="SSF53098">
    <property type="entry name" value="Ribonuclease H-like"/>
    <property type="match status" value="1"/>
</dbReference>
<evidence type="ECO:0000313" key="4">
    <source>
        <dbReference type="Proteomes" id="UP000765509"/>
    </source>
</evidence>
<dbReference type="AlphaFoldDB" id="A0A9Q3H9C1"/>
<dbReference type="InterPro" id="IPR002156">
    <property type="entry name" value="RNaseH_domain"/>
</dbReference>
<dbReference type="PROSITE" id="PS50879">
    <property type="entry name" value="RNASE_H_1"/>
    <property type="match status" value="1"/>
</dbReference>
<dbReference type="CDD" id="cd09276">
    <property type="entry name" value="Rnase_HI_RT_non_LTR"/>
    <property type="match status" value="1"/>
</dbReference>
<dbReference type="OrthoDB" id="6508425at2759"/>
<sequence length="213" mass="24262">MIYEAKEEVLQLLTRIDLDTDLVILTNGSDLDGKGKGTSVITFPEYTGIKRHIPKNKLITNFKTELIGLKLAREIVRKKIQKRIRNETIDLQNNKGQLYILSDNQVALRNVANPHKPSSGQYLYLKSQKMLKSIQKLMSVNLWWFPGHSDIEGNEVADKAAKNAAENFLIQYYPVKPSVVKLTQPITSAKKPTKLSEEEQKRVKFKGNSKELL</sequence>
<proteinExistence type="predicted"/>
<reference evidence="3" key="1">
    <citation type="submission" date="2021-03" db="EMBL/GenBank/DDBJ databases">
        <title>Draft genome sequence of rust myrtle Austropuccinia psidii MF-1, a brazilian biotype.</title>
        <authorList>
            <person name="Quecine M.C."/>
            <person name="Pachon D.M.R."/>
            <person name="Bonatelli M.L."/>
            <person name="Correr F.H."/>
            <person name="Franceschini L.M."/>
            <person name="Leite T.F."/>
            <person name="Margarido G.R.A."/>
            <person name="Almeida C.A."/>
            <person name="Ferrarezi J.A."/>
            <person name="Labate C.A."/>
        </authorList>
    </citation>
    <scope>NUCLEOTIDE SEQUENCE</scope>
    <source>
        <strain evidence="3">MF-1</strain>
    </source>
</reference>
<dbReference type="GO" id="GO:0004523">
    <property type="term" value="F:RNA-DNA hybrid ribonuclease activity"/>
    <property type="evidence" value="ECO:0007669"/>
    <property type="project" value="InterPro"/>
</dbReference>
<accession>A0A9Q3H9C1</accession>
<gene>
    <name evidence="3" type="ORF">O181_035836</name>
</gene>
<dbReference type="EMBL" id="AVOT02013454">
    <property type="protein sequence ID" value="MBW0496121.1"/>
    <property type="molecule type" value="Genomic_DNA"/>
</dbReference>
<feature type="compositionally biased region" description="Basic and acidic residues" evidence="1">
    <location>
        <begin position="194"/>
        <end position="213"/>
    </location>
</feature>